<proteinExistence type="predicted"/>
<accession>A0AAX4L1T6</accession>
<keyword evidence="2" id="KW-1003">Cell membrane</keyword>
<evidence type="ECO:0000256" key="4">
    <source>
        <dbReference type="ARBA" id="ARBA00022989"/>
    </source>
</evidence>
<feature type="transmembrane region" description="Helical" evidence="6">
    <location>
        <begin position="339"/>
        <end position="362"/>
    </location>
</feature>
<feature type="transmembrane region" description="Helical" evidence="6">
    <location>
        <begin position="187"/>
        <end position="205"/>
    </location>
</feature>
<evidence type="ECO:0000256" key="6">
    <source>
        <dbReference type="SAM" id="Phobius"/>
    </source>
</evidence>
<dbReference type="PANTHER" id="PTHR30250:SF28">
    <property type="entry name" value="POLYSACCHARIDE BIOSYNTHESIS PROTEIN"/>
    <property type="match status" value="1"/>
</dbReference>
<organism evidence="7 8">
    <name type="scientific">Sulfolobus tengchongensis</name>
    <dbReference type="NCBI Taxonomy" id="207809"/>
    <lineage>
        <taxon>Archaea</taxon>
        <taxon>Thermoproteota</taxon>
        <taxon>Thermoprotei</taxon>
        <taxon>Sulfolobales</taxon>
        <taxon>Sulfolobaceae</taxon>
        <taxon>Sulfolobus</taxon>
    </lineage>
</organism>
<feature type="transmembrane region" description="Helical" evidence="6">
    <location>
        <begin position="369"/>
        <end position="389"/>
    </location>
</feature>
<evidence type="ECO:0000256" key="5">
    <source>
        <dbReference type="ARBA" id="ARBA00023136"/>
    </source>
</evidence>
<reference evidence="7 8" key="1">
    <citation type="submission" date="2024-02" db="EMBL/GenBank/DDBJ databases">
        <title>STSV induces naive adaptation in Sulfolobus.</title>
        <authorList>
            <person name="Xiang X."/>
            <person name="Song M."/>
        </authorList>
    </citation>
    <scope>NUCLEOTIDE SEQUENCE [LARGE SCALE GENOMIC DNA]</scope>
    <source>
        <strain evidence="7 8">RT2</strain>
    </source>
</reference>
<feature type="transmembrane region" description="Helical" evidence="6">
    <location>
        <begin position="47"/>
        <end position="66"/>
    </location>
</feature>
<feature type="transmembrane region" description="Helical" evidence="6">
    <location>
        <begin position="131"/>
        <end position="150"/>
    </location>
</feature>
<dbReference type="RefSeq" id="WP_338602480.1">
    <property type="nucleotide sequence ID" value="NZ_CP146016.1"/>
</dbReference>
<gene>
    <name evidence="7" type="ORF">V6M85_02300</name>
</gene>
<dbReference type="AlphaFoldDB" id="A0AAX4L1T6"/>
<dbReference type="PANTHER" id="PTHR30250">
    <property type="entry name" value="PST FAMILY PREDICTED COLANIC ACID TRANSPORTER"/>
    <property type="match status" value="1"/>
</dbReference>
<dbReference type="GeneID" id="89335562"/>
<keyword evidence="4 6" id="KW-1133">Transmembrane helix</keyword>
<protein>
    <submittedName>
        <fullName evidence="7">Oligosaccharide flippase family protein</fullName>
    </submittedName>
</protein>
<feature type="transmembrane region" description="Helical" evidence="6">
    <location>
        <begin position="395"/>
        <end position="416"/>
    </location>
</feature>
<dbReference type="InterPro" id="IPR002797">
    <property type="entry name" value="Polysacc_synth"/>
</dbReference>
<evidence type="ECO:0000256" key="1">
    <source>
        <dbReference type="ARBA" id="ARBA00004651"/>
    </source>
</evidence>
<evidence type="ECO:0000256" key="3">
    <source>
        <dbReference type="ARBA" id="ARBA00022692"/>
    </source>
</evidence>
<name>A0AAX4L1T6_9CREN</name>
<feature type="transmembrane region" description="Helical" evidence="6">
    <location>
        <begin position="301"/>
        <end position="319"/>
    </location>
</feature>
<feature type="transmembrane region" description="Helical" evidence="6">
    <location>
        <begin position="162"/>
        <end position="181"/>
    </location>
</feature>
<evidence type="ECO:0000313" key="7">
    <source>
        <dbReference type="EMBL" id="WWQ60934.1"/>
    </source>
</evidence>
<feature type="transmembrane region" description="Helical" evidence="6">
    <location>
        <begin position="428"/>
        <end position="445"/>
    </location>
</feature>
<dbReference type="EMBL" id="CP146016">
    <property type="protein sequence ID" value="WWQ60934.1"/>
    <property type="molecule type" value="Genomic_DNA"/>
</dbReference>
<dbReference type="InterPro" id="IPR050833">
    <property type="entry name" value="Poly_Biosynth_Transport"/>
</dbReference>
<dbReference type="Proteomes" id="UP001432202">
    <property type="component" value="Chromosome"/>
</dbReference>
<sequence>MTELEKLGRALVTNYINLLQGRFISHVIGFIGSVLVIRILAPTDYGILSIAMSLPYTVGVFGNLGVNMAVTRYVSKYKESNNLAKVYRMISSGIVFDVLYGIILAIIGYILAPYIFTFIYNKPQVIPYGEFASLFCIPYWASSSIFSGILGLELTKENSNMWIIHYSLQTIFSVGLGLSFLRIYGVIIGYMLGYCGVIFYGIAVLKRNSFLARPSLVDIKELLRFGIPLVMQSLGNTISGIYATSLTNRFFSIFVISNLNASSKLGTLFDTILNPLSYALQPTLSKLDKNKHDIKKIVNELYKLNIIVQIPIVISVMFLSNEIINLLAGNQYTLAPTLLRLSLISPLIITIAGVSIINSLLLFQGYSKFVSKVNTINIIFYTILLTILVPKYSYLGYFISNWIGWIPGYIISFSYVKKLYNFKLPIRDTLKLYIISIIILLPVLFMQNIYGVILAISLILLLYRIYVKINVINRQELDILISVIQNSHLHYIGKILRKLLL</sequence>
<feature type="transmembrane region" description="Helical" evidence="6">
    <location>
        <begin position="451"/>
        <end position="467"/>
    </location>
</feature>
<dbReference type="Pfam" id="PF01943">
    <property type="entry name" value="Polysacc_synt"/>
    <property type="match status" value="1"/>
</dbReference>
<feature type="transmembrane region" description="Helical" evidence="6">
    <location>
        <begin position="21"/>
        <end position="41"/>
    </location>
</feature>
<dbReference type="GO" id="GO:0005886">
    <property type="term" value="C:plasma membrane"/>
    <property type="evidence" value="ECO:0007669"/>
    <property type="project" value="UniProtKB-SubCell"/>
</dbReference>
<keyword evidence="3 6" id="KW-0812">Transmembrane</keyword>
<feature type="transmembrane region" description="Helical" evidence="6">
    <location>
        <begin position="86"/>
        <end position="111"/>
    </location>
</feature>
<comment type="subcellular location">
    <subcellularLocation>
        <location evidence="1">Cell membrane</location>
        <topology evidence="1">Multi-pass membrane protein</topology>
    </subcellularLocation>
</comment>
<keyword evidence="5 6" id="KW-0472">Membrane</keyword>
<evidence type="ECO:0000313" key="8">
    <source>
        <dbReference type="Proteomes" id="UP001432202"/>
    </source>
</evidence>
<evidence type="ECO:0000256" key="2">
    <source>
        <dbReference type="ARBA" id="ARBA00022475"/>
    </source>
</evidence>
<keyword evidence="8" id="KW-1185">Reference proteome</keyword>